<feature type="compositionally biased region" description="Polar residues" evidence="1">
    <location>
        <begin position="340"/>
        <end position="357"/>
    </location>
</feature>
<gene>
    <name evidence="3" type="ORF">R1sor_008594</name>
</gene>
<name>A0ABD3HU97_9MARC</name>
<dbReference type="InterPro" id="IPR000477">
    <property type="entry name" value="RT_dom"/>
</dbReference>
<sequence length="407" mass="45013">MKFSTKFTELVMGLLTRGTAKVHINGLFTGEIEVGRGVRQGCPIAPFLFALCTEPLMAMLREKQKVGQIEGIKLPGGRSAPYNLFADDTELNIRATEGNYREVRELLGRYETAAGAKLNVRKSVLIPVSLAKMPLWMSSSGCRIPAQGEIVLHLGFPGGVAIQEAQVFRHLQNKIIARTSMWSNRWLSWPSRIVLTQKILPSLPAYILMTFGLCLKSHKALERTSRTFVWGTREDGSARQSSIAWEKLQRPKLEGGVRVLALADHSAAVKICQISKIMEGAPVPWTAIAREIILSDLANGRRKSERRLWTVEEALLLGPKMESKKSATLKQLLTPCDGSDSPTQERNPRSSGDNDASLSVVEPEPSRPTSWQSLEGQVAHADFPTSDVTCTANSDDPLFPVFPDRLW</sequence>
<evidence type="ECO:0000256" key="1">
    <source>
        <dbReference type="SAM" id="MobiDB-lite"/>
    </source>
</evidence>
<dbReference type="PROSITE" id="PS50878">
    <property type="entry name" value="RT_POL"/>
    <property type="match status" value="1"/>
</dbReference>
<dbReference type="PANTHER" id="PTHR33116:SF86">
    <property type="entry name" value="REVERSE TRANSCRIPTASE DOMAIN-CONTAINING PROTEIN"/>
    <property type="match status" value="1"/>
</dbReference>
<feature type="region of interest" description="Disordered" evidence="1">
    <location>
        <begin position="333"/>
        <end position="378"/>
    </location>
</feature>
<keyword evidence="4" id="KW-1185">Reference proteome</keyword>
<evidence type="ECO:0000259" key="2">
    <source>
        <dbReference type="PROSITE" id="PS50878"/>
    </source>
</evidence>
<dbReference type="EMBL" id="JBJQOH010000003">
    <property type="protein sequence ID" value="KAL3694943.1"/>
    <property type="molecule type" value="Genomic_DNA"/>
</dbReference>
<organism evidence="3 4">
    <name type="scientific">Riccia sorocarpa</name>
    <dbReference type="NCBI Taxonomy" id="122646"/>
    <lineage>
        <taxon>Eukaryota</taxon>
        <taxon>Viridiplantae</taxon>
        <taxon>Streptophyta</taxon>
        <taxon>Embryophyta</taxon>
        <taxon>Marchantiophyta</taxon>
        <taxon>Marchantiopsida</taxon>
        <taxon>Marchantiidae</taxon>
        <taxon>Marchantiales</taxon>
        <taxon>Ricciaceae</taxon>
        <taxon>Riccia</taxon>
    </lineage>
</organism>
<proteinExistence type="predicted"/>
<feature type="domain" description="Reverse transcriptase" evidence="2">
    <location>
        <begin position="1"/>
        <end position="141"/>
    </location>
</feature>
<dbReference type="AlphaFoldDB" id="A0ABD3HU97"/>
<dbReference type="PANTHER" id="PTHR33116">
    <property type="entry name" value="REVERSE TRANSCRIPTASE ZINC-BINDING DOMAIN-CONTAINING PROTEIN-RELATED-RELATED"/>
    <property type="match status" value="1"/>
</dbReference>
<protein>
    <recommendedName>
        <fullName evidence="2">Reverse transcriptase domain-containing protein</fullName>
    </recommendedName>
</protein>
<comment type="caution">
    <text evidence="3">The sequence shown here is derived from an EMBL/GenBank/DDBJ whole genome shotgun (WGS) entry which is preliminary data.</text>
</comment>
<dbReference type="Pfam" id="PF00078">
    <property type="entry name" value="RVT_1"/>
    <property type="match status" value="1"/>
</dbReference>
<dbReference type="Proteomes" id="UP001633002">
    <property type="component" value="Unassembled WGS sequence"/>
</dbReference>
<evidence type="ECO:0000313" key="3">
    <source>
        <dbReference type="EMBL" id="KAL3694943.1"/>
    </source>
</evidence>
<reference evidence="3 4" key="1">
    <citation type="submission" date="2024-09" db="EMBL/GenBank/DDBJ databases">
        <title>Chromosome-scale assembly of Riccia sorocarpa.</title>
        <authorList>
            <person name="Paukszto L."/>
        </authorList>
    </citation>
    <scope>NUCLEOTIDE SEQUENCE [LARGE SCALE GENOMIC DNA]</scope>
    <source>
        <strain evidence="3">LP-2024</strain>
        <tissue evidence="3">Aerial parts of the thallus</tissue>
    </source>
</reference>
<accession>A0ABD3HU97</accession>
<evidence type="ECO:0000313" key="4">
    <source>
        <dbReference type="Proteomes" id="UP001633002"/>
    </source>
</evidence>